<gene>
    <name evidence="1" type="ORF">K3G42_015649</name>
</gene>
<evidence type="ECO:0000313" key="1">
    <source>
        <dbReference type="EMBL" id="KAH8006962.1"/>
    </source>
</evidence>
<organism evidence="1 2">
    <name type="scientific">Sphaerodactylus townsendi</name>
    <dbReference type="NCBI Taxonomy" id="933632"/>
    <lineage>
        <taxon>Eukaryota</taxon>
        <taxon>Metazoa</taxon>
        <taxon>Chordata</taxon>
        <taxon>Craniata</taxon>
        <taxon>Vertebrata</taxon>
        <taxon>Euteleostomi</taxon>
        <taxon>Lepidosauria</taxon>
        <taxon>Squamata</taxon>
        <taxon>Bifurcata</taxon>
        <taxon>Gekkota</taxon>
        <taxon>Sphaerodactylidae</taxon>
        <taxon>Sphaerodactylus</taxon>
    </lineage>
</organism>
<sequence>MWASLGLLLMSALCVEKLIAQRCPQICTCDGIKQRVSCLNKNLTEVPVSIPQITQKLDLRHNEIKTIPAGTFLPIPYLTHLNLQKCQVEHVDEGAFRGLGRLVYLNLASNNIAFLYQEALDGLSSLQQLILENNRIEEIKPGAFGQLGFLSFLNLARNSLVYLPDMVFQGLQLVKWINLSHNMLHVIAHEAFGGLPTLRRLSLDHNELQFLPTEALSRLSGTIKLEIGHNPITYIGEEAIEMASLKQLFLDNMALQDVSYRAFIRSPLLHTIDFHNNQLFVLQPLREMAHLKKINLTGNPVLCTCNMRPFKEWAEKARIDMDVACAGPPAFKGQQLESLTARHMKCRGRGYEEELLASLSTLTRELEEDAPKCPEGCACSPDFHHANCESRGLQSIPKGFLSNTHLLDLRRNEFHSIPKGSFPGLKNLTSLHLQNCKIATLQPGAFQNLKNLVYLYLSNNSITSIDADVFEGTSQLAYLYLDHNGFTQIPKGAFSLLPNLFSLHLQHNSISQLSDKDLEGMEKLRWLYLTGNHITHVSLRALCDTKMLEKLHLDENFLQEVPTRSLKELPNIIELKLSKNPIKHIGDGAFFPVSRSLQHLYLDNMGLEQVSSGAFTGLGPKIKSLYLEKNKMHHLPTLHNFTALEVINLSDIPFYCDCKLLPLRKWLDKLNLRVGATCASPADVHGQKVKLITSFQTCPAWGTKKAKRTSSPKAKAGKRSNKKQWSETVQVKRSKKSKA</sequence>
<reference evidence="1" key="1">
    <citation type="submission" date="2021-08" db="EMBL/GenBank/DDBJ databases">
        <title>The first chromosome-level gecko genome reveals the dynamic sex chromosomes of Neotropical dwarf geckos (Sphaerodactylidae: Sphaerodactylus).</title>
        <authorList>
            <person name="Pinto B.J."/>
            <person name="Keating S.E."/>
            <person name="Gamble T."/>
        </authorList>
    </citation>
    <scope>NUCLEOTIDE SEQUENCE</scope>
    <source>
        <strain evidence="1">TG3544</strain>
    </source>
</reference>
<protein>
    <submittedName>
        <fullName evidence="1">Uncharacterized protein</fullName>
    </submittedName>
</protein>
<accession>A0ACB8FNY6</accession>
<name>A0ACB8FNY6_9SAUR</name>
<keyword evidence="2" id="KW-1185">Reference proteome</keyword>
<dbReference type="EMBL" id="CM037619">
    <property type="protein sequence ID" value="KAH8006962.1"/>
    <property type="molecule type" value="Genomic_DNA"/>
</dbReference>
<dbReference type="Proteomes" id="UP000827872">
    <property type="component" value="Linkage Group LG06"/>
</dbReference>
<evidence type="ECO:0000313" key="2">
    <source>
        <dbReference type="Proteomes" id="UP000827872"/>
    </source>
</evidence>
<proteinExistence type="predicted"/>
<comment type="caution">
    <text evidence="1">The sequence shown here is derived from an EMBL/GenBank/DDBJ whole genome shotgun (WGS) entry which is preliminary data.</text>
</comment>